<feature type="domain" description="HTH myb-type" evidence="7">
    <location>
        <begin position="58"/>
        <end position="118"/>
    </location>
</feature>
<dbReference type="InterPro" id="IPR015495">
    <property type="entry name" value="Myb_TF_plants"/>
</dbReference>
<feature type="compositionally biased region" description="Polar residues" evidence="5">
    <location>
        <begin position="143"/>
        <end position="159"/>
    </location>
</feature>
<dbReference type="PANTHER" id="PTHR47998:SF83">
    <property type="entry name" value="TRANSCRIPTION FACTOR TT2"/>
    <property type="match status" value="1"/>
</dbReference>
<evidence type="ECO:0000256" key="2">
    <source>
        <dbReference type="ARBA" id="ARBA00022737"/>
    </source>
</evidence>
<name>Q0PJE9_SOYBN</name>
<dbReference type="EMBL" id="DQ822953">
    <property type="protein sequence ID" value="ABH02894.1"/>
    <property type="molecule type" value="mRNA"/>
</dbReference>
<dbReference type="SUPFAM" id="SSF46689">
    <property type="entry name" value="Homeodomain-like"/>
    <property type="match status" value="1"/>
</dbReference>
<evidence type="ECO:0000256" key="5">
    <source>
        <dbReference type="SAM" id="MobiDB-lite"/>
    </source>
</evidence>
<protein>
    <submittedName>
        <fullName evidence="8">MYB transcription factor MYB121</fullName>
    </submittedName>
</protein>
<organism evidence="8">
    <name type="scientific">Glycine max</name>
    <name type="common">Soybean</name>
    <name type="synonym">Glycine hispida</name>
    <dbReference type="NCBI Taxonomy" id="3847"/>
    <lineage>
        <taxon>Eukaryota</taxon>
        <taxon>Viridiplantae</taxon>
        <taxon>Streptophyta</taxon>
        <taxon>Embryophyta</taxon>
        <taxon>Tracheophyta</taxon>
        <taxon>Spermatophyta</taxon>
        <taxon>Magnoliopsida</taxon>
        <taxon>eudicotyledons</taxon>
        <taxon>Gunneridae</taxon>
        <taxon>Pentapetalae</taxon>
        <taxon>rosids</taxon>
        <taxon>fabids</taxon>
        <taxon>Fabales</taxon>
        <taxon>Fabaceae</taxon>
        <taxon>Papilionoideae</taxon>
        <taxon>50 kb inversion clade</taxon>
        <taxon>NPAAA clade</taxon>
        <taxon>indigoferoid/millettioid clade</taxon>
        <taxon>Phaseoleae</taxon>
        <taxon>Glycine</taxon>
        <taxon>Glycine subgen. Soja</taxon>
    </lineage>
</organism>
<dbReference type="InterPro" id="IPR009057">
    <property type="entry name" value="Homeodomain-like_sf"/>
</dbReference>
<comment type="subcellular location">
    <subcellularLocation>
        <location evidence="1">Nucleus</location>
    </subcellularLocation>
</comment>
<feature type="non-terminal residue" evidence="8">
    <location>
        <position position="225"/>
    </location>
</feature>
<accession>Q0PJE9</accession>
<keyword evidence="3" id="KW-0238">DNA-binding</keyword>
<dbReference type="GO" id="GO:0005634">
    <property type="term" value="C:nucleus"/>
    <property type="evidence" value="ECO:0007669"/>
    <property type="project" value="UniProtKB-SubCell"/>
</dbReference>
<keyword evidence="2" id="KW-0677">Repeat</keyword>
<evidence type="ECO:0000259" key="7">
    <source>
        <dbReference type="PROSITE" id="PS51294"/>
    </source>
</evidence>
<dbReference type="FunFam" id="1.10.10.60:FF:000001">
    <property type="entry name" value="MYB-related transcription factor"/>
    <property type="match status" value="1"/>
</dbReference>
<dbReference type="Gene3D" id="1.10.10.60">
    <property type="entry name" value="Homeodomain-like"/>
    <property type="match status" value="2"/>
</dbReference>
<dbReference type="ExpressionAtlas" id="Q0PJE9">
    <property type="expression patterns" value="baseline and differential"/>
</dbReference>
<feature type="domain" description="HTH myb-type" evidence="7">
    <location>
        <begin position="5"/>
        <end position="57"/>
    </location>
</feature>
<proteinExistence type="evidence at transcript level"/>
<reference evidence="8" key="1">
    <citation type="submission" date="2006-06" db="EMBL/GenBank/DDBJ databases">
        <title>Soybean MYB genes response to abiotic stresses.</title>
        <authorList>
            <person name="Liao Y."/>
            <person name="Tian A.-G."/>
            <person name="Zhang J.-S."/>
            <person name="Chen S.-Y."/>
        </authorList>
    </citation>
    <scope>NUCLEOTIDE SEQUENCE</scope>
</reference>
<keyword evidence="4" id="KW-0539">Nucleus</keyword>
<evidence type="ECO:0000256" key="4">
    <source>
        <dbReference type="ARBA" id="ARBA00023242"/>
    </source>
</evidence>
<dbReference type="Pfam" id="PF00249">
    <property type="entry name" value="Myb_DNA-binding"/>
    <property type="match status" value="2"/>
</dbReference>
<feature type="region of interest" description="Disordered" evidence="5">
    <location>
        <begin position="143"/>
        <end position="162"/>
    </location>
</feature>
<feature type="non-terminal residue" evidence="8">
    <location>
        <position position="1"/>
    </location>
</feature>
<evidence type="ECO:0000256" key="3">
    <source>
        <dbReference type="ARBA" id="ARBA00023125"/>
    </source>
</evidence>
<gene>
    <name evidence="8" type="primary">MYB121</name>
</gene>
<feature type="domain" description="Myb-like" evidence="6">
    <location>
        <begin position="58"/>
        <end position="114"/>
    </location>
</feature>
<evidence type="ECO:0000313" key="8">
    <source>
        <dbReference type="EMBL" id="ABH02894.1"/>
    </source>
</evidence>
<evidence type="ECO:0000259" key="6">
    <source>
        <dbReference type="PROSITE" id="PS50090"/>
    </source>
</evidence>
<feature type="domain" description="Myb-like" evidence="6">
    <location>
        <begin position="5"/>
        <end position="57"/>
    </location>
</feature>
<dbReference type="GO" id="GO:0003677">
    <property type="term" value="F:DNA binding"/>
    <property type="evidence" value="ECO:0007669"/>
    <property type="project" value="UniProtKB-KW"/>
</dbReference>
<dbReference type="InterPro" id="IPR017930">
    <property type="entry name" value="Myb_dom"/>
</dbReference>
<dbReference type="InterPro" id="IPR001005">
    <property type="entry name" value="SANT/Myb"/>
</dbReference>
<dbReference type="CDD" id="cd00167">
    <property type="entry name" value="SANT"/>
    <property type="match status" value="2"/>
</dbReference>
<dbReference type="SMART" id="SM00717">
    <property type="entry name" value="SANT"/>
    <property type="match status" value="2"/>
</dbReference>
<dbReference type="PANTHER" id="PTHR47998">
    <property type="entry name" value="TRANSCRIPTION FACTOR MYB51-LIKE ISOFORM X1"/>
    <property type="match status" value="1"/>
</dbReference>
<sequence length="225" mass="26338">ETKDDRAEKEEAWSSHEDEILLNYVQVRGEGNWRNLPKRAGLKRCGESCKQRWLNYLKPTISRGNISLDEHELIIRLHKLLGNSNYTCRRWSIIAGRLPGRTEEEIKNYWNTYLRKEAEENQNNKNEFPSTSMTTTSMSSVQSPWYSENSVGTNPTESPNPVIRPKVVRLSKFNLSCQDRPMKYTMTVIIVFASSYGEVIRWTSSFNHVVLFYHFYVNGRDRVFC</sequence>
<dbReference type="PROSITE" id="PS50090">
    <property type="entry name" value="MYB_LIKE"/>
    <property type="match status" value="2"/>
</dbReference>
<dbReference type="AlphaFoldDB" id="Q0PJE9"/>
<dbReference type="PROSITE" id="PS51294">
    <property type="entry name" value="HTH_MYB"/>
    <property type="match status" value="2"/>
</dbReference>
<evidence type="ECO:0000256" key="1">
    <source>
        <dbReference type="ARBA" id="ARBA00004123"/>
    </source>
</evidence>